<keyword evidence="4 5" id="KW-0862">Zinc</keyword>
<reference evidence="7 8" key="1">
    <citation type="submission" date="2015-04" db="EMBL/GenBank/DDBJ databases">
        <authorList>
            <consortium name="Pathogen Informatics"/>
        </authorList>
    </citation>
    <scope>NUCLEOTIDE SEQUENCE [LARGE SCALE GENOMIC DNA]</scope>
    <source>
        <strain evidence="7 8">SGS1</strain>
    </source>
</reference>
<accession>A0A1J1H7R2</accession>
<sequence length="269" mass="31513">MSVSSEIKCQFAKTKICKHFLEDKCLNTDNCNYAHVLEELRPLPNLVNTKLCKSLKRNEICNTPNCKYAHKIEQLQPSTDLATYKTTMCYFWKKKKCMNQSKCRFAHGLKEIRPLKIKETDKRKHLSDSKENVNLDTVECIRNLLSNVLFFENVPTIKKDYSNSNSTLNPYKTFNLNSTAFSTSRENNYSNSNCTEKSEHQSLDMFSLERNILNLELISNKKENKNFELFSFNDESNKTELNDDDDYFNELYKCIKKELSKNVENICSY</sequence>
<dbReference type="SMART" id="SM00356">
    <property type="entry name" value="ZnF_C3H1"/>
    <property type="match status" value="3"/>
</dbReference>
<feature type="zinc finger region" description="C3H1-type" evidence="5">
    <location>
        <begin position="83"/>
        <end position="110"/>
    </location>
</feature>
<dbReference type="Gene3D" id="3.30.1370.210">
    <property type="match status" value="1"/>
</dbReference>
<keyword evidence="8" id="KW-1185">Reference proteome</keyword>
<evidence type="ECO:0000313" key="7">
    <source>
        <dbReference type="EMBL" id="CRG99637.1"/>
    </source>
</evidence>
<keyword evidence="1 5" id="KW-0479">Metal-binding</keyword>
<dbReference type="GeneID" id="39735739"/>
<dbReference type="SUPFAM" id="SSF90229">
    <property type="entry name" value="CCCH zinc finger"/>
    <property type="match status" value="2"/>
</dbReference>
<evidence type="ECO:0000256" key="4">
    <source>
        <dbReference type="ARBA" id="ARBA00022833"/>
    </source>
</evidence>
<dbReference type="KEGG" id="prel:PRELSG_0806300"/>
<keyword evidence="3 5" id="KW-0863">Zinc-finger</keyword>
<feature type="zinc finger region" description="C3H1-type" evidence="5">
    <location>
        <begin position="11"/>
        <end position="38"/>
    </location>
</feature>
<dbReference type="GO" id="GO:0008270">
    <property type="term" value="F:zinc ion binding"/>
    <property type="evidence" value="ECO:0007669"/>
    <property type="project" value="UniProtKB-KW"/>
</dbReference>
<dbReference type="InterPro" id="IPR036855">
    <property type="entry name" value="Znf_CCCH_sf"/>
</dbReference>
<dbReference type="InterPro" id="IPR000571">
    <property type="entry name" value="Znf_CCCH"/>
</dbReference>
<dbReference type="PROSITE" id="PS50103">
    <property type="entry name" value="ZF_C3H1"/>
    <property type="match status" value="2"/>
</dbReference>
<organism evidence="7 8">
    <name type="scientific">Plasmodium relictum</name>
    <dbReference type="NCBI Taxonomy" id="85471"/>
    <lineage>
        <taxon>Eukaryota</taxon>
        <taxon>Sar</taxon>
        <taxon>Alveolata</taxon>
        <taxon>Apicomplexa</taxon>
        <taxon>Aconoidasida</taxon>
        <taxon>Haemosporida</taxon>
        <taxon>Plasmodiidae</taxon>
        <taxon>Plasmodium</taxon>
        <taxon>Plasmodium (Haemamoeba)</taxon>
    </lineage>
</organism>
<dbReference type="AlphaFoldDB" id="A0A1J1H7R2"/>
<evidence type="ECO:0000256" key="2">
    <source>
        <dbReference type="ARBA" id="ARBA00022737"/>
    </source>
</evidence>
<keyword evidence="2" id="KW-0677">Repeat</keyword>
<evidence type="ECO:0000256" key="1">
    <source>
        <dbReference type="ARBA" id="ARBA00022723"/>
    </source>
</evidence>
<dbReference type="VEuPathDB" id="PlasmoDB:PRELSG_0806300"/>
<dbReference type="PANTHER" id="PTHR12547">
    <property type="entry name" value="CCCH ZINC FINGER/TIS11-RELATED"/>
    <property type="match status" value="1"/>
</dbReference>
<dbReference type="EMBL" id="LN835303">
    <property type="protein sequence ID" value="CRG99637.1"/>
    <property type="molecule type" value="Genomic_DNA"/>
</dbReference>
<dbReference type="OrthoDB" id="415459at2759"/>
<proteinExistence type="predicted"/>
<dbReference type="InterPro" id="IPR045877">
    <property type="entry name" value="ZFP36-like"/>
</dbReference>
<name>A0A1J1H7R2_PLARL</name>
<dbReference type="PANTHER" id="PTHR12547:SF18">
    <property type="entry name" value="PROTEIN TIS11"/>
    <property type="match status" value="1"/>
</dbReference>
<evidence type="ECO:0000313" key="8">
    <source>
        <dbReference type="Proteomes" id="UP000220158"/>
    </source>
</evidence>
<feature type="domain" description="C3H1-type" evidence="6">
    <location>
        <begin position="83"/>
        <end position="110"/>
    </location>
</feature>
<protein>
    <submittedName>
        <fullName evidence="7">Zinc finger C-x8-C-x5-C-x3-H type, putative</fullName>
    </submittedName>
</protein>
<evidence type="ECO:0000256" key="3">
    <source>
        <dbReference type="ARBA" id="ARBA00022771"/>
    </source>
</evidence>
<evidence type="ECO:0000256" key="5">
    <source>
        <dbReference type="PROSITE-ProRule" id="PRU00723"/>
    </source>
</evidence>
<evidence type="ECO:0000259" key="6">
    <source>
        <dbReference type="PROSITE" id="PS50103"/>
    </source>
</evidence>
<dbReference type="Gene3D" id="4.10.1000.10">
    <property type="entry name" value="Zinc finger, CCCH-type"/>
    <property type="match status" value="1"/>
</dbReference>
<dbReference type="Proteomes" id="UP000220158">
    <property type="component" value="Chromosome 8"/>
</dbReference>
<dbReference type="GO" id="GO:0003729">
    <property type="term" value="F:mRNA binding"/>
    <property type="evidence" value="ECO:0007669"/>
    <property type="project" value="InterPro"/>
</dbReference>
<gene>
    <name evidence="7" type="ORF">PRELSG_0806300</name>
</gene>
<feature type="domain" description="C3H1-type" evidence="6">
    <location>
        <begin position="11"/>
        <end position="38"/>
    </location>
</feature>
<dbReference type="RefSeq" id="XP_028532642.1">
    <property type="nucleotide sequence ID" value="XM_028676121.1"/>
</dbReference>
<dbReference type="OMA" id="NQSKCRF"/>